<gene>
    <name evidence="3" type="ORF">H9862_06240</name>
</gene>
<name>A0A9D1VBZ2_9BACT</name>
<reference evidence="3" key="2">
    <citation type="submission" date="2021-04" db="EMBL/GenBank/DDBJ databases">
        <authorList>
            <person name="Gilroy R."/>
        </authorList>
    </citation>
    <scope>NUCLEOTIDE SEQUENCE</scope>
    <source>
        <strain evidence="3">14975</strain>
    </source>
</reference>
<feature type="region of interest" description="Disordered" evidence="2">
    <location>
        <begin position="1"/>
        <end position="34"/>
    </location>
</feature>
<dbReference type="Pfam" id="PF13637">
    <property type="entry name" value="Ank_4"/>
    <property type="match status" value="1"/>
</dbReference>
<evidence type="ECO:0000313" key="4">
    <source>
        <dbReference type="Proteomes" id="UP000823964"/>
    </source>
</evidence>
<feature type="compositionally biased region" description="Basic and acidic residues" evidence="2">
    <location>
        <begin position="24"/>
        <end position="34"/>
    </location>
</feature>
<dbReference type="InterPro" id="IPR036770">
    <property type="entry name" value="Ankyrin_rpt-contain_sf"/>
</dbReference>
<comment type="caution">
    <text evidence="3">The sequence shown here is derived from an EMBL/GenBank/DDBJ whole genome shotgun (WGS) entry which is preliminary data.</text>
</comment>
<feature type="compositionally biased region" description="Polar residues" evidence="2">
    <location>
        <begin position="1"/>
        <end position="23"/>
    </location>
</feature>
<feature type="compositionally biased region" description="Basic and acidic residues" evidence="2">
    <location>
        <begin position="78"/>
        <end position="92"/>
    </location>
</feature>
<dbReference type="Proteomes" id="UP000823964">
    <property type="component" value="Unassembled WGS sequence"/>
</dbReference>
<protein>
    <submittedName>
        <fullName evidence="3">Ankyrin repeat domain-containing protein</fullName>
    </submittedName>
</protein>
<evidence type="ECO:0000256" key="1">
    <source>
        <dbReference type="PROSITE-ProRule" id="PRU00023"/>
    </source>
</evidence>
<evidence type="ECO:0000256" key="2">
    <source>
        <dbReference type="SAM" id="MobiDB-lite"/>
    </source>
</evidence>
<keyword evidence="1" id="KW-0040">ANK repeat</keyword>
<dbReference type="SUPFAM" id="SSF48403">
    <property type="entry name" value="Ankyrin repeat"/>
    <property type="match status" value="1"/>
</dbReference>
<dbReference type="EMBL" id="DXFQ01000112">
    <property type="protein sequence ID" value="HIX20184.1"/>
    <property type="molecule type" value="Genomic_DNA"/>
</dbReference>
<dbReference type="InterPro" id="IPR002110">
    <property type="entry name" value="Ankyrin_rpt"/>
</dbReference>
<sequence>MTPTKTPACNSASAEGLAQSTPEQARKQLSERGIAREKYPIALSRACEERDTELIRLLTAAGADINAEDEDGTPPLRRAAEYGHADVVRLPP</sequence>
<feature type="region of interest" description="Disordered" evidence="2">
    <location>
        <begin position="66"/>
        <end position="92"/>
    </location>
</feature>
<organism evidence="3 4">
    <name type="scientific">Candidatus Akkermansia intestinigallinarum</name>
    <dbReference type="NCBI Taxonomy" id="2838431"/>
    <lineage>
        <taxon>Bacteria</taxon>
        <taxon>Pseudomonadati</taxon>
        <taxon>Verrucomicrobiota</taxon>
        <taxon>Verrucomicrobiia</taxon>
        <taxon>Verrucomicrobiales</taxon>
        <taxon>Akkermansiaceae</taxon>
        <taxon>Akkermansia</taxon>
    </lineage>
</organism>
<proteinExistence type="predicted"/>
<reference evidence="3" key="1">
    <citation type="journal article" date="2021" name="PeerJ">
        <title>Extensive microbial diversity within the chicken gut microbiome revealed by metagenomics and culture.</title>
        <authorList>
            <person name="Gilroy R."/>
            <person name="Ravi A."/>
            <person name="Getino M."/>
            <person name="Pursley I."/>
            <person name="Horton D.L."/>
            <person name="Alikhan N.F."/>
            <person name="Baker D."/>
            <person name="Gharbi K."/>
            <person name="Hall N."/>
            <person name="Watson M."/>
            <person name="Adriaenssens E.M."/>
            <person name="Foster-Nyarko E."/>
            <person name="Jarju S."/>
            <person name="Secka A."/>
            <person name="Antonio M."/>
            <person name="Oren A."/>
            <person name="Chaudhuri R.R."/>
            <person name="La Ragione R."/>
            <person name="Hildebrand F."/>
            <person name="Pallen M.J."/>
        </authorList>
    </citation>
    <scope>NUCLEOTIDE SEQUENCE</scope>
    <source>
        <strain evidence="3">14975</strain>
    </source>
</reference>
<evidence type="ECO:0000313" key="3">
    <source>
        <dbReference type="EMBL" id="HIX20184.1"/>
    </source>
</evidence>
<feature type="repeat" description="ANK" evidence="1">
    <location>
        <begin position="42"/>
        <end position="70"/>
    </location>
</feature>
<dbReference type="AlphaFoldDB" id="A0A9D1VBZ2"/>
<accession>A0A9D1VBZ2</accession>
<dbReference type="PROSITE" id="PS50088">
    <property type="entry name" value="ANK_REPEAT"/>
    <property type="match status" value="1"/>
</dbReference>
<dbReference type="Gene3D" id="1.25.40.20">
    <property type="entry name" value="Ankyrin repeat-containing domain"/>
    <property type="match status" value="1"/>
</dbReference>